<dbReference type="InterPro" id="IPR025669">
    <property type="entry name" value="AAA_dom"/>
</dbReference>
<dbReference type="AlphaFoldDB" id="A0A1I1XWV8"/>
<dbReference type="OrthoDB" id="8281972at2"/>
<evidence type="ECO:0000259" key="4">
    <source>
        <dbReference type="Pfam" id="PF13614"/>
    </source>
</evidence>
<dbReference type="EMBL" id="FOMW01000005">
    <property type="protein sequence ID" value="SFE11188.1"/>
    <property type="molecule type" value="Genomic_DNA"/>
</dbReference>
<dbReference type="SUPFAM" id="SSF52540">
    <property type="entry name" value="P-loop containing nucleoside triphosphate hydrolases"/>
    <property type="match status" value="1"/>
</dbReference>
<feature type="domain" description="AAA" evidence="4">
    <location>
        <begin position="269"/>
        <end position="428"/>
    </location>
</feature>
<dbReference type="GO" id="GO:0016887">
    <property type="term" value="F:ATP hydrolysis activity"/>
    <property type="evidence" value="ECO:0007669"/>
    <property type="project" value="TreeGrafter"/>
</dbReference>
<evidence type="ECO:0000256" key="3">
    <source>
        <dbReference type="SAM" id="MobiDB-lite"/>
    </source>
</evidence>
<feature type="compositionally biased region" description="Pro residues" evidence="3">
    <location>
        <begin position="217"/>
        <end position="227"/>
    </location>
</feature>
<gene>
    <name evidence="5" type="ORF">SAMN04488523_10536</name>
</gene>
<dbReference type="InterPro" id="IPR027417">
    <property type="entry name" value="P-loop_NTPase"/>
</dbReference>
<evidence type="ECO:0000256" key="1">
    <source>
        <dbReference type="ARBA" id="ARBA00022741"/>
    </source>
</evidence>
<evidence type="ECO:0000313" key="5">
    <source>
        <dbReference type="EMBL" id="SFE11188.1"/>
    </source>
</evidence>
<feature type="compositionally biased region" description="Acidic residues" evidence="3">
    <location>
        <begin position="158"/>
        <end position="179"/>
    </location>
</feature>
<proteinExistence type="predicted"/>
<evidence type="ECO:0000256" key="2">
    <source>
        <dbReference type="ARBA" id="ARBA00022840"/>
    </source>
</evidence>
<dbReference type="GO" id="GO:0005524">
    <property type="term" value="F:ATP binding"/>
    <property type="evidence" value="ECO:0007669"/>
    <property type="project" value="UniProtKB-KW"/>
</dbReference>
<dbReference type="STRING" id="74348.SAMN04488523_10536"/>
<keyword evidence="1" id="KW-0547">Nucleotide-binding</keyword>
<dbReference type="RefSeq" id="WP_093923306.1">
    <property type="nucleotide sequence ID" value="NZ_FOMW01000005.1"/>
</dbReference>
<protein>
    <submittedName>
        <fullName evidence="5">Flp pilus assembly protein, ATPase CpaE</fullName>
    </submittedName>
</protein>
<dbReference type="PANTHER" id="PTHR43384">
    <property type="entry name" value="SEPTUM SITE-DETERMINING PROTEIN MIND HOMOLOG, CHLOROPLASTIC-RELATED"/>
    <property type="match status" value="1"/>
</dbReference>
<feature type="region of interest" description="Disordered" evidence="3">
    <location>
        <begin position="157"/>
        <end position="179"/>
    </location>
</feature>
<feature type="region of interest" description="Disordered" evidence="3">
    <location>
        <begin position="200"/>
        <end position="261"/>
    </location>
</feature>
<dbReference type="Pfam" id="PF13614">
    <property type="entry name" value="AAA_31"/>
    <property type="match status" value="1"/>
</dbReference>
<dbReference type="PANTHER" id="PTHR43384:SF6">
    <property type="entry name" value="SEPTUM SITE-DETERMINING PROTEIN MIND HOMOLOG, CHLOROPLASTIC"/>
    <property type="match status" value="1"/>
</dbReference>
<keyword evidence="6" id="KW-1185">Reference proteome</keyword>
<name>A0A1I1XWV8_9RHOB</name>
<reference evidence="6" key="1">
    <citation type="submission" date="2016-10" db="EMBL/GenBank/DDBJ databases">
        <authorList>
            <person name="Varghese N."/>
            <person name="Submissions S."/>
        </authorList>
    </citation>
    <scope>NUCLEOTIDE SEQUENCE [LARGE SCALE GENOMIC DNA]</scope>
    <source>
        <strain evidence="6">DSM 11443</strain>
    </source>
</reference>
<dbReference type="InterPro" id="IPR050625">
    <property type="entry name" value="ParA/MinD_ATPase"/>
</dbReference>
<dbReference type="Gene3D" id="3.40.50.300">
    <property type="entry name" value="P-loop containing nucleotide triphosphate hydrolases"/>
    <property type="match status" value="1"/>
</dbReference>
<sequence>MTLAHHDIEKQVASAITPATQAPAPARTKVLIVTQDPAMAQMLQSEMASDASVTGRIHSGALASVVDVLASANHVPNVLVFQLSEDDNAALSAIRARHPGMQIVAITPTDLPDADQAALRAAGVQEVLVMKVASEAPVAEDLEEAPIAAAEIEKIVEPDEPNIDTDLDLDPEANFEDDLNAGGEEENEALATVEPELAETSEAVEAEAPALSKPAKLPMPKPTPPLAPAAMGIPAPAATPRTPRPHHEQGPAPLSAATRPASAGGDITVLLRARGGAGATTLAVNLAVAQAKRSGEGKTALVDLDIQNGAVALLLDLPDSAEATRFLRGETATDGTFLDTAMVRHSSGVDVLTAPDVFGPLTSIRPEMVASLIDALKARYDHVILDMPQAVVDWMEPVLSKASRLLVVSDMSLLAIRRTRRLIDLIAEEHMTLPLHVVMNFQKKPVLSSAAQKEATQLIGRPLSYWIPADPKAARRASDTGAPMVLQSKRAAASKAISALGKVIFANKTKG</sequence>
<keyword evidence="2" id="KW-0067">ATP-binding</keyword>
<organism evidence="5 6">
    <name type="scientific">Sulfitobacter brevis</name>
    <dbReference type="NCBI Taxonomy" id="74348"/>
    <lineage>
        <taxon>Bacteria</taxon>
        <taxon>Pseudomonadati</taxon>
        <taxon>Pseudomonadota</taxon>
        <taxon>Alphaproteobacteria</taxon>
        <taxon>Rhodobacterales</taxon>
        <taxon>Roseobacteraceae</taxon>
        <taxon>Sulfitobacter</taxon>
    </lineage>
</organism>
<dbReference type="GO" id="GO:0009898">
    <property type="term" value="C:cytoplasmic side of plasma membrane"/>
    <property type="evidence" value="ECO:0007669"/>
    <property type="project" value="TreeGrafter"/>
</dbReference>
<evidence type="ECO:0000313" key="6">
    <source>
        <dbReference type="Proteomes" id="UP000198977"/>
    </source>
</evidence>
<dbReference type="GO" id="GO:0005829">
    <property type="term" value="C:cytosol"/>
    <property type="evidence" value="ECO:0007669"/>
    <property type="project" value="TreeGrafter"/>
</dbReference>
<dbReference type="Proteomes" id="UP000198977">
    <property type="component" value="Unassembled WGS sequence"/>
</dbReference>
<feature type="compositionally biased region" description="Low complexity" evidence="3">
    <location>
        <begin position="228"/>
        <end position="241"/>
    </location>
</feature>
<dbReference type="GO" id="GO:0051782">
    <property type="term" value="P:negative regulation of cell division"/>
    <property type="evidence" value="ECO:0007669"/>
    <property type="project" value="TreeGrafter"/>
</dbReference>
<accession>A0A1I1XWV8</accession>